<dbReference type="EMBL" id="CYXX01000004">
    <property type="protein sequence ID" value="CUM86494.1"/>
    <property type="molecule type" value="Genomic_DNA"/>
</dbReference>
<protein>
    <submittedName>
        <fullName evidence="3">Bacterial mobilisation protein (MobC)</fullName>
    </submittedName>
</protein>
<evidence type="ECO:0000313" key="4">
    <source>
        <dbReference type="Proteomes" id="UP000095453"/>
    </source>
</evidence>
<evidence type="ECO:0000313" key="3">
    <source>
        <dbReference type="EMBL" id="CUM86494.1"/>
    </source>
</evidence>
<proteinExistence type="predicted"/>
<accession>A0A173S7N1</accession>
<name>A0A173S7N1_9FIRM</name>
<reference evidence="3 4" key="1">
    <citation type="submission" date="2015-09" db="EMBL/GenBank/DDBJ databases">
        <authorList>
            <consortium name="Pathogen Informatics"/>
        </authorList>
    </citation>
    <scope>NUCLEOTIDE SEQUENCE [LARGE SCALE GENOMIC DNA]</scope>
    <source>
        <strain evidence="3 4">2789STDY5608887</strain>
    </source>
</reference>
<evidence type="ECO:0000256" key="1">
    <source>
        <dbReference type="SAM" id="Coils"/>
    </source>
</evidence>
<dbReference type="Pfam" id="PF05713">
    <property type="entry name" value="MobC"/>
    <property type="match status" value="1"/>
</dbReference>
<sequence length="119" mass="13846">MSDGRKYRSNLKEHKISVKLSTVELEKLDDSAANAGVNRSKYIRELIRGNGNTDFTFPEDRANLIRQVSGIATNINQIVKYVNTDRAIYEQQLVELRDLLKEIQQLLQEVLQQWRLRKS</sequence>
<organism evidence="3 4">
    <name type="scientific">Roseburia inulinivorans</name>
    <dbReference type="NCBI Taxonomy" id="360807"/>
    <lineage>
        <taxon>Bacteria</taxon>
        <taxon>Bacillati</taxon>
        <taxon>Bacillota</taxon>
        <taxon>Clostridia</taxon>
        <taxon>Lachnospirales</taxon>
        <taxon>Lachnospiraceae</taxon>
        <taxon>Roseburia</taxon>
    </lineage>
</organism>
<keyword evidence="1" id="KW-0175">Coiled coil</keyword>
<dbReference type="Proteomes" id="UP000095453">
    <property type="component" value="Unassembled WGS sequence"/>
</dbReference>
<feature type="coiled-coil region" evidence="1">
    <location>
        <begin position="86"/>
        <end position="113"/>
    </location>
</feature>
<feature type="domain" description="Bacterial mobilisation" evidence="2">
    <location>
        <begin position="65"/>
        <end position="109"/>
    </location>
</feature>
<dbReference type="InterPro" id="IPR008687">
    <property type="entry name" value="MobC"/>
</dbReference>
<dbReference type="RefSeq" id="WP_055168143.1">
    <property type="nucleotide sequence ID" value="NZ_CYXX01000004.1"/>
</dbReference>
<evidence type="ECO:0000259" key="2">
    <source>
        <dbReference type="Pfam" id="PF05713"/>
    </source>
</evidence>
<dbReference type="AlphaFoldDB" id="A0A173S7N1"/>
<gene>
    <name evidence="3" type="ORF">ERS852444_00850</name>
</gene>